<evidence type="ECO:0000313" key="8">
    <source>
        <dbReference type="Proteomes" id="UP000564885"/>
    </source>
</evidence>
<keyword evidence="8" id="KW-1185">Reference proteome</keyword>
<dbReference type="InterPro" id="IPR001977">
    <property type="entry name" value="Depp_CoAkinase"/>
</dbReference>
<dbReference type="SUPFAM" id="SSF52540">
    <property type="entry name" value="P-loop containing nucleoside triphosphate hydrolases"/>
    <property type="match status" value="1"/>
</dbReference>
<keyword evidence="5 7" id="KW-0808">Transferase</keyword>
<keyword evidence="5 7" id="KW-0418">Kinase</keyword>
<dbReference type="EMBL" id="JABEPP010000004">
    <property type="protein sequence ID" value="NNM73686.1"/>
    <property type="molecule type" value="Genomic_DNA"/>
</dbReference>
<keyword evidence="3 5" id="KW-0067">ATP-binding</keyword>
<evidence type="ECO:0000256" key="1">
    <source>
        <dbReference type="ARBA" id="ARBA00009018"/>
    </source>
</evidence>
<comment type="caution">
    <text evidence="7">The sequence shown here is derived from an EMBL/GenBank/DDBJ whole genome shotgun (WGS) entry which is preliminary data.</text>
</comment>
<evidence type="ECO:0000256" key="3">
    <source>
        <dbReference type="ARBA" id="ARBA00022840"/>
    </source>
</evidence>
<comment type="similarity">
    <text evidence="1 5">Belongs to the CoaE family.</text>
</comment>
<dbReference type="Proteomes" id="UP000564885">
    <property type="component" value="Unassembled WGS sequence"/>
</dbReference>
<dbReference type="Pfam" id="PF01121">
    <property type="entry name" value="CoaE"/>
    <property type="match status" value="1"/>
</dbReference>
<dbReference type="CDD" id="cd02022">
    <property type="entry name" value="DPCK"/>
    <property type="match status" value="1"/>
</dbReference>
<dbReference type="GO" id="GO:0015937">
    <property type="term" value="P:coenzyme A biosynthetic process"/>
    <property type="evidence" value="ECO:0007669"/>
    <property type="project" value="UniProtKB-UniRule"/>
</dbReference>
<dbReference type="GO" id="GO:0005524">
    <property type="term" value="F:ATP binding"/>
    <property type="evidence" value="ECO:0007669"/>
    <property type="project" value="UniProtKB-UniRule"/>
</dbReference>
<dbReference type="HAMAP" id="MF_00376">
    <property type="entry name" value="Dephospho_CoA_kinase"/>
    <property type="match status" value="1"/>
</dbReference>
<proteinExistence type="inferred from homology"/>
<evidence type="ECO:0000256" key="4">
    <source>
        <dbReference type="ARBA" id="ARBA00022993"/>
    </source>
</evidence>
<dbReference type="Gene3D" id="3.40.50.300">
    <property type="entry name" value="P-loop containing nucleotide triphosphate hydrolases"/>
    <property type="match status" value="1"/>
</dbReference>
<comment type="pathway">
    <text evidence="5">Cofactor biosynthesis; coenzyme A biosynthesis; CoA from (R)-pantothenate: step 5/5.</text>
</comment>
<evidence type="ECO:0000256" key="6">
    <source>
        <dbReference type="NCBIfam" id="TIGR00152"/>
    </source>
</evidence>
<comment type="catalytic activity">
    <reaction evidence="5">
        <text>3'-dephospho-CoA + ATP = ADP + CoA + H(+)</text>
        <dbReference type="Rhea" id="RHEA:18245"/>
        <dbReference type="ChEBI" id="CHEBI:15378"/>
        <dbReference type="ChEBI" id="CHEBI:30616"/>
        <dbReference type="ChEBI" id="CHEBI:57287"/>
        <dbReference type="ChEBI" id="CHEBI:57328"/>
        <dbReference type="ChEBI" id="CHEBI:456216"/>
        <dbReference type="EC" id="2.7.1.24"/>
    </reaction>
</comment>
<dbReference type="GO" id="GO:0005737">
    <property type="term" value="C:cytoplasm"/>
    <property type="evidence" value="ECO:0007669"/>
    <property type="project" value="UniProtKB-SubCell"/>
</dbReference>
<dbReference type="NCBIfam" id="TIGR00152">
    <property type="entry name" value="dephospho-CoA kinase"/>
    <property type="match status" value="1"/>
</dbReference>
<dbReference type="EC" id="2.7.1.24" evidence="5 6"/>
<name>A0A849I1M2_9HYPH</name>
<dbReference type="InterPro" id="IPR027417">
    <property type="entry name" value="P-loop_NTPase"/>
</dbReference>
<comment type="function">
    <text evidence="5">Catalyzes the phosphorylation of the 3'-hydroxyl group of dephosphocoenzyme A to form coenzyme A.</text>
</comment>
<organism evidence="7 8">
    <name type="scientific">Enterovirga aerilata</name>
    <dbReference type="NCBI Taxonomy" id="2730920"/>
    <lineage>
        <taxon>Bacteria</taxon>
        <taxon>Pseudomonadati</taxon>
        <taxon>Pseudomonadota</taxon>
        <taxon>Alphaproteobacteria</taxon>
        <taxon>Hyphomicrobiales</taxon>
        <taxon>Methylobacteriaceae</taxon>
        <taxon>Enterovirga</taxon>
    </lineage>
</organism>
<gene>
    <name evidence="5 7" type="primary">coaE</name>
    <name evidence="7" type="ORF">HJG44_14960</name>
</gene>
<evidence type="ECO:0000313" key="7">
    <source>
        <dbReference type="EMBL" id="NNM73686.1"/>
    </source>
</evidence>
<keyword evidence="4 5" id="KW-0173">Coenzyme A biosynthesis</keyword>
<sequence>MTFLLGLTGSIGMGKSATAIMFRELGVPVHDADAAVHALYRGRAAPLIEEVFPGTVVDGVVDRSKLSDRVIGRPHAMRRLESVVHPLVREEEIAFLRRAVAERRPLAVLDVPLLFETGGERRCDAVLVVTAAPEVQESRVLARPGMTAQKFAAILAKQTPDEEKRRRAHFIVDTGHGFPRAKAAVSDIVRALAGRPGSVLGSRLDEEAGSGRIA</sequence>
<dbReference type="PROSITE" id="PS51219">
    <property type="entry name" value="DPCK"/>
    <property type="match status" value="1"/>
</dbReference>
<dbReference type="RefSeq" id="WP_171219184.1">
    <property type="nucleotide sequence ID" value="NZ_JABEPP010000004.1"/>
</dbReference>
<dbReference type="GO" id="GO:0004140">
    <property type="term" value="F:dephospho-CoA kinase activity"/>
    <property type="evidence" value="ECO:0007669"/>
    <property type="project" value="UniProtKB-UniRule"/>
</dbReference>
<feature type="binding site" evidence="5">
    <location>
        <begin position="12"/>
        <end position="17"/>
    </location>
    <ligand>
        <name>ATP</name>
        <dbReference type="ChEBI" id="CHEBI:30616"/>
    </ligand>
</feature>
<dbReference type="AlphaFoldDB" id="A0A849I1M2"/>
<dbReference type="PANTHER" id="PTHR10695:SF46">
    <property type="entry name" value="BIFUNCTIONAL COENZYME A SYNTHASE-RELATED"/>
    <property type="match status" value="1"/>
</dbReference>
<keyword evidence="5" id="KW-0963">Cytoplasm</keyword>
<dbReference type="PANTHER" id="PTHR10695">
    <property type="entry name" value="DEPHOSPHO-COA KINASE-RELATED"/>
    <property type="match status" value="1"/>
</dbReference>
<protein>
    <recommendedName>
        <fullName evidence="5 6">Dephospho-CoA kinase</fullName>
        <ecNumber evidence="5 6">2.7.1.24</ecNumber>
    </recommendedName>
    <alternativeName>
        <fullName evidence="5">Dephosphocoenzyme A kinase</fullName>
    </alternativeName>
</protein>
<reference evidence="7 8" key="1">
    <citation type="submission" date="2020-04" db="EMBL/GenBank/DDBJ databases">
        <title>Enterovirga sp. isolate from soil.</title>
        <authorList>
            <person name="Chea S."/>
            <person name="Kim D.-U."/>
        </authorList>
    </citation>
    <scope>NUCLEOTIDE SEQUENCE [LARGE SCALE GENOMIC DNA]</scope>
    <source>
        <strain evidence="7 8">DB1703</strain>
    </source>
</reference>
<comment type="subcellular location">
    <subcellularLocation>
        <location evidence="5">Cytoplasm</location>
    </subcellularLocation>
</comment>
<keyword evidence="2 5" id="KW-0547">Nucleotide-binding</keyword>
<accession>A0A849I1M2</accession>
<evidence type="ECO:0000256" key="5">
    <source>
        <dbReference type="HAMAP-Rule" id="MF_00376"/>
    </source>
</evidence>
<evidence type="ECO:0000256" key="2">
    <source>
        <dbReference type="ARBA" id="ARBA00022741"/>
    </source>
</evidence>
<dbReference type="UniPathway" id="UPA00241">
    <property type="reaction ID" value="UER00356"/>
</dbReference>